<dbReference type="RefSeq" id="WP_038484024.1">
    <property type="nucleotide sequence ID" value="NZ_CP009962.1"/>
</dbReference>
<dbReference type="InterPro" id="IPR006016">
    <property type="entry name" value="UspA"/>
</dbReference>
<dbReference type="KEGG" id="care:LT85_0098"/>
<proteinExistence type="inferred from homology"/>
<accession>A0A0A1F3I2</accession>
<dbReference type="AlphaFoldDB" id="A0A0A1F3I2"/>
<keyword evidence="4" id="KW-1185">Reference proteome</keyword>
<dbReference type="Proteomes" id="UP000030302">
    <property type="component" value="Chromosome"/>
</dbReference>
<dbReference type="PANTHER" id="PTHR46268">
    <property type="entry name" value="STRESS RESPONSE PROTEIN NHAX"/>
    <property type="match status" value="1"/>
</dbReference>
<dbReference type="Gene3D" id="3.40.50.620">
    <property type="entry name" value="HUPs"/>
    <property type="match status" value="1"/>
</dbReference>
<gene>
    <name evidence="3" type="ORF">LT85_0098</name>
</gene>
<dbReference type="SUPFAM" id="SSF52402">
    <property type="entry name" value="Adenine nucleotide alpha hydrolases-like"/>
    <property type="match status" value="1"/>
</dbReference>
<dbReference type="EMBL" id="CP009962">
    <property type="protein sequence ID" value="AIY39258.1"/>
    <property type="molecule type" value="Genomic_DNA"/>
</dbReference>
<dbReference type="STRING" id="279058.LT85_0098"/>
<dbReference type="Pfam" id="PF00582">
    <property type="entry name" value="Usp"/>
    <property type="match status" value="1"/>
</dbReference>
<evidence type="ECO:0000313" key="3">
    <source>
        <dbReference type="EMBL" id="AIY39258.1"/>
    </source>
</evidence>
<dbReference type="InterPro" id="IPR006015">
    <property type="entry name" value="Universal_stress_UspA"/>
</dbReference>
<evidence type="ECO:0000313" key="4">
    <source>
        <dbReference type="Proteomes" id="UP000030302"/>
    </source>
</evidence>
<organism evidence="3 4">
    <name type="scientific">Collimonas arenae</name>
    <dbReference type="NCBI Taxonomy" id="279058"/>
    <lineage>
        <taxon>Bacteria</taxon>
        <taxon>Pseudomonadati</taxon>
        <taxon>Pseudomonadota</taxon>
        <taxon>Betaproteobacteria</taxon>
        <taxon>Burkholderiales</taxon>
        <taxon>Oxalobacteraceae</taxon>
        <taxon>Collimonas</taxon>
    </lineage>
</organism>
<protein>
    <submittedName>
        <fullName evidence="3">Universal stress protein family</fullName>
    </submittedName>
</protein>
<dbReference type="PANTHER" id="PTHR46268:SF6">
    <property type="entry name" value="UNIVERSAL STRESS PROTEIN UP12"/>
    <property type="match status" value="1"/>
</dbReference>
<comment type="similarity">
    <text evidence="1">Belongs to the universal stress protein A family.</text>
</comment>
<evidence type="ECO:0000256" key="1">
    <source>
        <dbReference type="ARBA" id="ARBA00008791"/>
    </source>
</evidence>
<evidence type="ECO:0000259" key="2">
    <source>
        <dbReference type="Pfam" id="PF00582"/>
    </source>
</evidence>
<dbReference type="PRINTS" id="PR01438">
    <property type="entry name" value="UNVRSLSTRESS"/>
</dbReference>
<sequence length="145" mass="16061">MFKHLLLPTDGSVASEAAIKQCMQFAKENHARVTGMHVIPEYHVFSRHLHTLVDTKEQFDSVGIAQAGRFLQAIEQAAKEAGVECETEYVINDHPYEAIIKVAEDKHCDLIAMASHGRRGVKGLFGGGETEKVLTHSKNPVLVFH</sequence>
<dbReference type="InterPro" id="IPR014729">
    <property type="entry name" value="Rossmann-like_a/b/a_fold"/>
</dbReference>
<feature type="domain" description="UspA" evidence="2">
    <location>
        <begin position="1"/>
        <end position="145"/>
    </location>
</feature>
<dbReference type="OrthoDB" id="5295044at2"/>
<name>A0A0A1F3I2_9BURK</name>
<dbReference type="HOGENOM" id="CLU_049301_11_0_4"/>
<dbReference type="CDD" id="cd00293">
    <property type="entry name" value="USP-like"/>
    <property type="match status" value="1"/>
</dbReference>
<reference evidence="4" key="1">
    <citation type="journal article" date="2014" name="Soil Biol. Biochem.">
        <title>Structure and function of bacterial communities in ageing soils: Insights from the Mendocino ecological staircase.</title>
        <authorList>
            <person name="Uroz S."/>
            <person name="Tech J.J."/>
            <person name="Sawaya N.A."/>
            <person name="Frey-Klett P."/>
            <person name="Leveau J.H.J."/>
        </authorList>
    </citation>
    <scope>NUCLEOTIDE SEQUENCE [LARGE SCALE GENOMIC DNA]</scope>
    <source>
        <strain evidence="4">Cal35</strain>
    </source>
</reference>